<dbReference type="SUPFAM" id="SSF55174">
    <property type="entry name" value="Alpha-L RNA-binding motif"/>
    <property type="match status" value="1"/>
</dbReference>
<dbReference type="EMBL" id="CP106877">
    <property type="protein sequence ID" value="WAA13667.1"/>
    <property type="molecule type" value="Genomic_DNA"/>
</dbReference>
<dbReference type="CDD" id="cd00165">
    <property type="entry name" value="S4"/>
    <property type="match status" value="1"/>
</dbReference>
<reference evidence="3" key="1">
    <citation type="submission" date="2022-09" db="EMBL/GenBank/DDBJ databases">
        <title>Complete Genomes of Fervidibacillus albus and Fervidibacillus halotolerans isolated from tidal flat sediments.</title>
        <authorList>
            <person name="Kwon K.K."/>
            <person name="Yang S.-H."/>
            <person name="Park M.J."/>
            <person name="Oh H.-M."/>
        </authorList>
    </citation>
    <scope>NUCLEOTIDE SEQUENCE</scope>
    <source>
        <strain evidence="3">MEBiC13594</strain>
    </source>
</reference>
<organism evidence="3 4">
    <name type="scientific">Fervidibacillus halotolerans</name>
    <dbReference type="NCBI Taxonomy" id="2980027"/>
    <lineage>
        <taxon>Bacteria</taxon>
        <taxon>Bacillati</taxon>
        <taxon>Bacillota</taxon>
        <taxon>Bacilli</taxon>
        <taxon>Bacillales</taxon>
        <taxon>Bacillaceae</taxon>
        <taxon>Fervidibacillus</taxon>
    </lineage>
</organism>
<dbReference type="InterPro" id="IPR040591">
    <property type="entry name" value="RqcP2_RBD"/>
</dbReference>
<dbReference type="InterPro" id="IPR036986">
    <property type="entry name" value="S4_RNA-bd_sf"/>
</dbReference>
<dbReference type="Pfam" id="PF01479">
    <property type="entry name" value="S4"/>
    <property type="match status" value="1"/>
</dbReference>
<proteinExistence type="predicted"/>
<dbReference type="InterPro" id="IPR012677">
    <property type="entry name" value="Nucleotide-bd_a/b_plait_sf"/>
</dbReference>
<keyword evidence="4" id="KW-1185">Reference proteome</keyword>
<dbReference type="Gene3D" id="3.30.70.330">
    <property type="match status" value="1"/>
</dbReference>
<dbReference type="Gene3D" id="3.10.290.10">
    <property type="entry name" value="RNA-binding S4 domain"/>
    <property type="match status" value="1"/>
</dbReference>
<sequence length="244" mass="27962">MIDTVFNWCNYVETYYAPKLTDFLNPRQQFITKAVVGSNRGYHVSFFGGTEGCENKRALIYPDYFSPESDDFQISFFDISYPEKFVQLTHRQILGSLTGLGLKREKFGDIFISKGLARFFAAKEVGEYIRLNFHSVGKTQISIKELPLKEASPVQQEWLEMFVTASSLRLDGIIAKASKQSRQQVQRWISQGLVKVNWTLIDDPAFSVREDDLISVRGIGRLKIISVEGKTKRDKWRVTVGKLK</sequence>
<keyword evidence="1" id="KW-0694">RNA-binding</keyword>
<evidence type="ECO:0000259" key="2">
    <source>
        <dbReference type="SMART" id="SM00363"/>
    </source>
</evidence>
<accession>A0A9E8S1M3</accession>
<dbReference type="KEGG" id="fhl:OE105_06090"/>
<dbReference type="InterPro" id="IPR002942">
    <property type="entry name" value="S4_RNA-bd"/>
</dbReference>
<dbReference type="SMART" id="SM00363">
    <property type="entry name" value="S4"/>
    <property type="match status" value="1"/>
</dbReference>
<dbReference type="PANTHER" id="PTHR13633:SF3">
    <property type="entry name" value="MITOCHONDRIAL TRANSCRIPTION RESCUE FACTOR 1"/>
    <property type="match status" value="1"/>
</dbReference>
<dbReference type="Pfam" id="PF17774">
    <property type="entry name" value="YlmH_RBD"/>
    <property type="match status" value="1"/>
</dbReference>
<feature type="domain" description="RNA-binding S4" evidence="2">
    <location>
        <begin position="168"/>
        <end position="230"/>
    </location>
</feature>
<dbReference type="Proteomes" id="UP001164726">
    <property type="component" value="Chromosome"/>
</dbReference>
<name>A0A9E8S1M3_9BACI</name>
<gene>
    <name evidence="3" type="ORF">OE105_06090</name>
</gene>
<evidence type="ECO:0000313" key="3">
    <source>
        <dbReference type="EMBL" id="WAA13667.1"/>
    </source>
</evidence>
<dbReference type="AlphaFoldDB" id="A0A9E8S1M3"/>
<evidence type="ECO:0000256" key="1">
    <source>
        <dbReference type="PROSITE-ProRule" id="PRU00182"/>
    </source>
</evidence>
<protein>
    <submittedName>
        <fullName evidence="3">RNA-binding protein</fullName>
    </submittedName>
</protein>
<dbReference type="RefSeq" id="WP_275421856.1">
    <property type="nucleotide sequence ID" value="NZ_CP106877.1"/>
</dbReference>
<dbReference type="Gene3D" id="3.30.1370.160">
    <property type="match status" value="1"/>
</dbReference>
<dbReference type="PANTHER" id="PTHR13633">
    <property type="entry name" value="MITOCHONDRIAL TRANSCRIPTION RESCUE FACTOR 1"/>
    <property type="match status" value="1"/>
</dbReference>
<dbReference type="GO" id="GO:0003723">
    <property type="term" value="F:RNA binding"/>
    <property type="evidence" value="ECO:0007669"/>
    <property type="project" value="UniProtKB-KW"/>
</dbReference>
<evidence type="ECO:0000313" key="4">
    <source>
        <dbReference type="Proteomes" id="UP001164726"/>
    </source>
</evidence>
<dbReference type="PROSITE" id="PS50889">
    <property type="entry name" value="S4"/>
    <property type="match status" value="1"/>
</dbReference>